<proteinExistence type="predicted"/>
<name>A0AAW1P096_9CHLO</name>
<evidence type="ECO:0000313" key="3">
    <source>
        <dbReference type="Proteomes" id="UP001465755"/>
    </source>
</evidence>
<evidence type="ECO:0000256" key="1">
    <source>
        <dbReference type="SAM" id="MobiDB-lite"/>
    </source>
</evidence>
<reference evidence="2 3" key="1">
    <citation type="journal article" date="2024" name="Nat. Commun.">
        <title>Phylogenomics reveals the evolutionary origins of lichenization in chlorophyte algae.</title>
        <authorList>
            <person name="Puginier C."/>
            <person name="Libourel C."/>
            <person name="Otte J."/>
            <person name="Skaloud P."/>
            <person name="Haon M."/>
            <person name="Grisel S."/>
            <person name="Petersen M."/>
            <person name="Berrin J.G."/>
            <person name="Delaux P.M."/>
            <person name="Dal Grande F."/>
            <person name="Keller J."/>
        </authorList>
    </citation>
    <scope>NUCLEOTIDE SEQUENCE [LARGE SCALE GENOMIC DNA]</scope>
    <source>
        <strain evidence="2 3">SAG 2036</strain>
    </source>
</reference>
<evidence type="ECO:0000313" key="2">
    <source>
        <dbReference type="EMBL" id="KAK9801422.1"/>
    </source>
</evidence>
<dbReference type="EMBL" id="JALJOQ010000076">
    <property type="protein sequence ID" value="KAK9801422.1"/>
    <property type="molecule type" value="Genomic_DNA"/>
</dbReference>
<protein>
    <submittedName>
        <fullName evidence="2">Uncharacterized protein</fullName>
    </submittedName>
</protein>
<comment type="caution">
    <text evidence="2">The sequence shown here is derived from an EMBL/GenBank/DDBJ whole genome shotgun (WGS) entry which is preliminary data.</text>
</comment>
<dbReference type="AlphaFoldDB" id="A0AAW1P096"/>
<organism evidence="2 3">
    <name type="scientific">Symbiochloris irregularis</name>
    <dbReference type="NCBI Taxonomy" id="706552"/>
    <lineage>
        <taxon>Eukaryota</taxon>
        <taxon>Viridiplantae</taxon>
        <taxon>Chlorophyta</taxon>
        <taxon>core chlorophytes</taxon>
        <taxon>Trebouxiophyceae</taxon>
        <taxon>Trebouxiales</taxon>
        <taxon>Trebouxiaceae</taxon>
        <taxon>Symbiochloris</taxon>
    </lineage>
</organism>
<gene>
    <name evidence="2" type="ORF">WJX73_010283</name>
</gene>
<feature type="region of interest" description="Disordered" evidence="1">
    <location>
        <begin position="91"/>
        <end position="113"/>
    </location>
</feature>
<keyword evidence="3" id="KW-1185">Reference proteome</keyword>
<dbReference type="Proteomes" id="UP001465755">
    <property type="component" value="Unassembled WGS sequence"/>
</dbReference>
<sequence>MHSRLGSPPLSSCQLRAKNNSVFKQKGKGKLNVVRNGTEVSSNHRCCAERRLLQSFIDQAKRHGIPSHAQTAWDDAWFSGRMCSTAAPKAKLTTGQRRHLHLNPKPLPAKKQL</sequence>
<accession>A0AAW1P096</accession>